<keyword evidence="2" id="KW-1185">Reference proteome</keyword>
<name>A0ACC7N028_9PSED</name>
<sequence>MVALSALCNILESGFKPLACQCTESGGLLRIEVFDPASGQVKLMLAGVSTEQLTSMRAISDFIGELRTEMSAGRRAFAG</sequence>
<organism evidence="1 2">
    <name type="scientific">Pseudomonas neuropathica</name>
    <dbReference type="NCBI Taxonomy" id="2730425"/>
    <lineage>
        <taxon>Bacteria</taxon>
        <taxon>Pseudomonadati</taxon>
        <taxon>Pseudomonadota</taxon>
        <taxon>Gammaproteobacteria</taxon>
        <taxon>Pseudomonadales</taxon>
        <taxon>Pseudomonadaceae</taxon>
        <taxon>Pseudomonas</taxon>
    </lineage>
</organism>
<reference evidence="1" key="1">
    <citation type="submission" date="2024-11" db="EMBL/GenBank/DDBJ databases">
        <authorList>
            <person name="Lucas J.A."/>
        </authorList>
    </citation>
    <scope>NUCLEOTIDE SEQUENCE</scope>
    <source>
        <strain evidence="1">Z 8.8</strain>
    </source>
</reference>
<dbReference type="EMBL" id="JBJHQE010000054">
    <property type="protein sequence ID" value="MFK9083559.1"/>
    <property type="molecule type" value="Genomic_DNA"/>
</dbReference>
<accession>A0ACC7N028</accession>
<evidence type="ECO:0000313" key="1">
    <source>
        <dbReference type="EMBL" id="MFK9083559.1"/>
    </source>
</evidence>
<proteinExistence type="predicted"/>
<evidence type="ECO:0000313" key="2">
    <source>
        <dbReference type="Proteomes" id="UP001622950"/>
    </source>
</evidence>
<gene>
    <name evidence="1" type="ORF">ACJEBM_23130</name>
</gene>
<comment type="caution">
    <text evidence="1">The sequence shown here is derived from an EMBL/GenBank/DDBJ whole genome shotgun (WGS) entry which is preliminary data.</text>
</comment>
<dbReference type="Proteomes" id="UP001622950">
    <property type="component" value="Unassembled WGS sequence"/>
</dbReference>
<protein>
    <submittedName>
        <fullName evidence="1">DUF1652 domain-containing protein</fullName>
    </submittedName>
</protein>